<accession>A0A074ZEX1</accession>
<protein>
    <submittedName>
        <fullName evidence="1">Uncharacterized protein</fullName>
    </submittedName>
</protein>
<proteinExistence type="predicted"/>
<gene>
    <name evidence="1" type="ORF">AUEXF2481DRAFT_582624</name>
</gene>
<dbReference type="InParanoid" id="A0A074ZEX1"/>
<dbReference type="RefSeq" id="XP_013346015.1">
    <property type="nucleotide sequence ID" value="XM_013490561.1"/>
</dbReference>
<sequence>MVMKASARALLFESHRLQSVCLLSVLVKELGARSPPRQARVHDLGKLTNSPRLNLLSEHRTTMKSTSWIGTWWVRQTQLLLKQSILSARGCVESDNSPSASVEQMTTCSIGEPL</sequence>
<evidence type="ECO:0000313" key="1">
    <source>
        <dbReference type="EMBL" id="KEQ97176.1"/>
    </source>
</evidence>
<evidence type="ECO:0000313" key="2">
    <source>
        <dbReference type="Proteomes" id="UP000030641"/>
    </source>
</evidence>
<dbReference type="HOGENOM" id="CLU_2120639_0_0_1"/>
<dbReference type="Proteomes" id="UP000030641">
    <property type="component" value="Unassembled WGS sequence"/>
</dbReference>
<reference evidence="1 2" key="1">
    <citation type="journal article" date="2014" name="BMC Genomics">
        <title>Genome sequencing of four Aureobasidium pullulans varieties: biotechnological potential, stress tolerance, and description of new species.</title>
        <authorList>
            <person name="Gostin Ar C."/>
            <person name="Ohm R.A."/>
            <person name="Kogej T."/>
            <person name="Sonjak S."/>
            <person name="Turk M."/>
            <person name="Zajc J."/>
            <person name="Zalar P."/>
            <person name="Grube M."/>
            <person name="Sun H."/>
            <person name="Han J."/>
            <person name="Sharma A."/>
            <person name="Chiniquy J."/>
            <person name="Ngan C.Y."/>
            <person name="Lipzen A."/>
            <person name="Barry K."/>
            <person name="Grigoriev I.V."/>
            <person name="Gunde-Cimerman N."/>
        </authorList>
    </citation>
    <scope>NUCLEOTIDE SEQUENCE [LARGE SCALE GENOMIC DNA]</scope>
    <source>
        <strain evidence="1 2">EXF-2481</strain>
    </source>
</reference>
<dbReference type="GeneID" id="25369218"/>
<dbReference type="AlphaFoldDB" id="A0A074ZEX1"/>
<organism evidence="1 2">
    <name type="scientific">Aureobasidium subglaciale (strain EXF-2481)</name>
    <name type="common">Aureobasidium pullulans var. subglaciale</name>
    <dbReference type="NCBI Taxonomy" id="1043005"/>
    <lineage>
        <taxon>Eukaryota</taxon>
        <taxon>Fungi</taxon>
        <taxon>Dikarya</taxon>
        <taxon>Ascomycota</taxon>
        <taxon>Pezizomycotina</taxon>
        <taxon>Dothideomycetes</taxon>
        <taxon>Dothideomycetidae</taxon>
        <taxon>Dothideales</taxon>
        <taxon>Saccotheciaceae</taxon>
        <taxon>Aureobasidium</taxon>
    </lineage>
</organism>
<keyword evidence="2" id="KW-1185">Reference proteome</keyword>
<dbReference type="EMBL" id="KL584754">
    <property type="protein sequence ID" value="KEQ97176.1"/>
    <property type="molecule type" value="Genomic_DNA"/>
</dbReference>
<name>A0A074ZEX1_AURSE</name>